<keyword evidence="6" id="KW-0964">Secreted</keyword>
<evidence type="ECO:0000313" key="28">
    <source>
        <dbReference type="Proteomes" id="UP000002494"/>
    </source>
</evidence>
<keyword evidence="8 25" id="KW-0732">Signal</keyword>
<dbReference type="GO" id="GO:0004910">
    <property type="term" value="F:interleukin-1, type II, blocking receptor activity"/>
    <property type="evidence" value="ECO:0007669"/>
    <property type="project" value="InterPro"/>
</dbReference>
<evidence type="ECO:0000256" key="3">
    <source>
        <dbReference type="ARBA" id="ARBA00004613"/>
    </source>
</evidence>
<evidence type="ECO:0000256" key="13">
    <source>
        <dbReference type="ARBA" id="ARBA00023170"/>
    </source>
</evidence>
<evidence type="ECO:0000313" key="27">
    <source>
        <dbReference type="Ensembl" id="ENSRNOP00000019415.4"/>
    </source>
</evidence>
<dbReference type="InterPro" id="IPR015621">
    <property type="entry name" value="IL-1_rcpt_fam"/>
</dbReference>
<keyword evidence="5" id="KW-1003">Cell membrane</keyword>
<evidence type="ECO:0000256" key="18">
    <source>
        <dbReference type="ARBA" id="ARBA00067897"/>
    </source>
</evidence>
<keyword evidence="12" id="KW-1015">Disulfide bond</keyword>
<keyword evidence="13" id="KW-0675">Receptor</keyword>
<reference evidence="27" key="3">
    <citation type="submission" date="2025-09" db="UniProtKB">
        <authorList>
            <consortium name="Ensembl"/>
        </authorList>
    </citation>
    <scope>IDENTIFICATION</scope>
    <source>
        <strain evidence="27">Brown Norway</strain>
    </source>
</reference>
<dbReference type="SMART" id="SM00408">
    <property type="entry name" value="IGc2"/>
    <property type="match status" value="2"/>
</dbReference>
<dbReference type="GO" id="GO:0005886">
    <property type="term" value="C:plasma membrane"/>
    <property type="evidence" value="ECO:0007669"/>
    <property type="project" value="UniProtKB-SubCell"/>
</dbReference>
<evidence type="ECO:0000256" key="1">
    <source>
        <dbReference type="ARBA" id="ARBA00004236"/>
    </source>
</evidence>
<comment type="subcellular location">
    <subcellularLocation>
        <location evidence="1">Cell membrane</location>
    </subcellularLocation>
    <subcellularLocation>
        <location evidence="2">Membrane</location>
        <topology evidence="2">Single-pass type I membrane protein</topology>
    </subcellularLocation>
    <subcellularLocation>
        <location evidence="3">Secreted</location>
    </subcellularLocation>
</comment>
<dbReference type="Proteomes" id="UP000002494">
    <property type="component" value="Chromosome 9"/>
</dbReference>
<dbReference type="FunFam" id="2.60.40.10:FF:000188">
    <property type="entry name" value="Interleukin-1 receptor accessory protein-like 1"/>
    <property type="match status" value="1"/>
</dbReference>
<feature type="domain" description="Ig-like" evidence="26">
    <location>
        <begin position="164"/>
        <end position="251"/>
    </location>
</feature>
<name>A0A0H2UHL7_RAT</name>
<comment type="function">
    <text evidence="16">Non-signaling receptor for IL1A, IL1B and IL1RN. Reduces IL1B activities. Serves as a decoy receptor by competitive binding to IL1B and preventing its binding to IL1R1. Also modulates cellular response through non-signaling association with IL1RAP after binding to IL1B. IL1R2 (membrane and secreted forms) preferentially binds IL1B and poorly IL1A and IL1RN. The secreted IL1R2 recruits secreted IL1RAP with high affinity; this complex formation may be the dominant mechanism for neutralization of IL1B by secreted/soluble receptors.</text>
</comment>
<evidence type="ECO:0000256" key="8">
    <source>
        <dbReference type="ARBA" id="ARBA00022729"/>
    </source>
</evidence>
<evidence type="ECO:0000256" key="25">
    <source>
        <dbReference type="SAM" id="SignalP"/>
    </source>
</evidence>
<dbReference type="AlphaFoldDB" id="A0A0H2UHL7"/>
<comment type="subunit">
    <text evidence="17">Associates with IL1RAP to form a non-signaling interleukin-1 receptor complex.</text>
</comment>
<evidence type="ECO:0000256" key="12">
    <source>
        <dbReference type="ARBA" id="ARBA00023157"/>
    </source>
</evidence>
<feature type="compositionally biased region" description="Polar residues" evidence="23">
    <location>
        <begin position="417"/>
        <end position="434"/>
    </location>
</feature>
<dbReference type="SMR" id="A0A0H2UHL7"/>
<dbReference type="InterPro" id="IPR007110">
    <property type="entry name" value="Ig-like_dom"/>
</dbReference>
<evidence type="ECO:0000256" key="20">
    <source>
        <dbReference type="ARBA" id="ARBA00077713"/>
    </source>
</evidence>
<reference evidence="27" key="2">
    <citation type="submission" date="2025-08" db="UniProtKB">
        <authorList>
            <consortium name="Ensembl"/>
        </authorList>
    </citation>
    <scope>IDENTIFICATION</scope>
    <source>
        <strain evidence="27">Brown Norway</strain>
    </source>
</reference>
<evidence type="ECO:0000313" key="29">
    <source>
        <dbReference type="RGD" id="621147"/>
    </source>
</evidence>
<proteinExistence type="inferred from homology"/>
<evidence type="ECO:0000256" key="15">
    <source>
        <dbReference type="ARBA" id="ARBA00023319"/>
    </source>
</evidence>
<feature type="signal peptide" evidence="25">
    <location>
        <begin position="1"/>
        <end position="31"/>
    </location>
</feature>
<dbReference type="OrthoDB" id="9881731at2759"/>
<evidence type="ECO:0000256" key="9">
    <source>
        <dbReference type="ARBA" id="ARBA00022737"/>
    </source>
</evidence>
<dbReference type="Ensembl" id="ENSRNOT00000019415.7">
    <property type="protein sequence ID" value="ENSRNOP00000019415.4"/>
    <property type="gene ID" value="ENSRNOG00000014378.7"/>
</dbReference>
<dbReference type="FunFam" id="2.60.40.10:FF:001326">
    <property type="entry name" value="Interleukin 1 receptor type 2"/>
    <property type="match status" value="1"/>
</dbReference>
<dbReference type="InterPro" id="IPR036179">
    <property type="entry name" value="Ig-like_dom_sf"/>
</dbReference>
<dbReference type="Pfam" id="PF00047">
    <property type="entry name" value="ig"/>
    <property type="match status" value="1"/>
</dbReference>
<feature type="domain" description="Ig-like" evidence="26">
    <location>
        <begin position="47"/>
        <end position="154"/>
    </location>
</feature>
<dbReference type="InterPro" id="IPR004077">
    <property type="entry name" value="IL-1_rcpt_II-typ"/>
</dbReference>
<organism evidence="27 28">
    <name type="scientific">Rattus norvegicus</name>
    <name type="common">Rat</name>
    <dbReference type="NCBI Taxonomy" id="10116"/>
    <lineage>
        <taxon>Eukaryota</taxon>
        <taxon>Metazoa</taxon>
        <taxon>Chordata</taxon>
        <taxon>Craniata</taxon>
        <taxon>Vertebrata</taxon>
        <taxon>Euteleostomi</taxon>
        <taxon>Mammalia</taxon>
        <taxon>Eutheria</taxon>
        <taxon>Euarchontoglires</taxon>
        <taxon>Glires</taxon>
        <taxon>Rodentia</taxon>
        <taxon>Myomorpha</taxon>
        <taxon>Muroidea</taxon>
        <taxon>Muridae</taxon>
        <taxon>Murinae</taxon>
        <taxon>Rattus</taxon>
    </lineage>
</organism>
<dbReference type="PANTHER" id="PTHR11890">
    <property type="entry name" value="INTERLEUKIN-1 RECEPTOR FAMILY MEMBER"/>
    <property type="match status" value="1"/>
</dbReference>
<keyword evidence="10 24" id="KW-1133">Transmembrane helix</keyword>
<dbReference type="OMA" id="LLWWTAN"/>
<keyword evidence="11 24" id="KW-0472">Membrane</keyword>
<evidence type="ECO:0000256" key="7">
    <source>
        <dbReference type="ARBA" id="ARBA00022692"/>
    </source>
</evidence>
<dbReference type="GO" id="GO:0005576">
    <property type="term" value="C:extracellular region"/>
    <property type="evidence" value="ECO:0007669"/>
    <property type="project" value="UniProtKB-SubCell"/>
</dbReference>
<dbReference type="InterPro" id="IPR013783">
    <property type="entry name" value="Ig-like_fold"/>
</dbReference>
<evidence type="ECO:0000256" key="6">
    <source>
        <dbReference type="ARBA" id="ARBA00022525"/>
    </source>
</evidence>
<dbReference type="InterPro" id="IPR004074">
    <property type="entry name" value="IL-1_rcpt_I/II-typ"/>
</dbReference>
<feature type="domain" description="Ig-like" evidence="26">
    <location>
        <begin position="267"/>
        <end position="375"/>
    </location>
</feature>
<evidence type="ECO:0000256" key="19">
    <source>
        <dbReference type="ARBA" id="ARBA00076481"/>
    </source>
</evidence>
<dbReference type="InterPro" id="IPR013151">
    <property type="entry name" value="Immunoglobulin_dom"/>
</dbReference>
<keyword evidence="15" id="KW-0393">Immunoglobulin domain</keyword>
<evidence type="ECO:0000256" key="11">
    <source>
        <dbReference type="ARBA" id="ARBA00023136"/>
    </source>
</evidence>
<evidence type="ECO:0000256" key="2">
    <source>
        <dbReference type="ARBA" id="ARBA00004479"/>
    </source>
</evidence>
<dbReference type="PRINTS" id="PR01536">
    <property type="entry name" value="INTRLKN1R12F"/>
</dbReference>
<feature type="chain" id="PRO_5014026320" description="Interleukin-1 receptor type 2" evidence="25">
    <location>
        <begin position="32"/>
        <end position="434"/>
    </location>
</feature>
<evidence type="ECO:0000256" key="16">
    <source>
        <dbReference type="ARBA" id="ARBA00059777"/>
    </source>
</evidence>
<feature type="transmembrane region" description="Helical" evidence="24">
    <location>
        <begin position="378"/>
        <end position="399"/>
    </location>
</feature>
<evidence type="ECO:0000256" key="22">
    <source>
        <dbReference type="ARBA" id="ARBA00079822"/>
    </source>
</evidence>
<dbReference type="GeneTree" id="ENSGT01090000259985"/>
<dbReference type="InterPro" id="IPR003599">
    <property type="entry name" value="Ig_sub"/>
</dbReference>
<protein>
    <recommendedName>
        <fullName evidence="18">Interleukin-1 receptor type 2</fullName>
    </recommendedName>
    <alternativeName>
        <fullName evidence="21">CD121 antigen-like family member B</fullName>
    </alternativeName>
    <alternativeName>
        <fullName evidence="22">IL-1 type II receptor</fullName>
    </alternativeName>
    <alternativeName>
        <fullName evidence="19">Interleukin-1 receptor beta</fullName>
    </alternativeName>
    <alternativeName>
        <fullName evidence="20">Interleukin-1 receptor type II</fullName>
    </alternativeName>
</protein>
<evidence type="ECO:0000256" key="14">
    <source>
        <dbReference type="ARBA" id="ARBA00023180"/>
    </source>
</evidence>
<dbReference type="PROSITE" id="PS50835">
    <property type="entry name" value="IG_LIKE"/>
    <property type="match status" value="3"/>
</dbReference>
<dbReference type="RGD" id="621147">
    <property type="gene designation" value="Il1r2"/>
</dbReference>
<dbReference type="InterPro" id="IPR003598">
    <property type="entry name" value="Ig_sub2"/>
</dbReference>
<sequence length="434" mass="48458">MQSSRLRGSCALWKLVWTMFILLVLVTGVSAFTTPAVVHTGRVSESPVTSEKHPVLGDDCWFRGRDFKSELRLEGEPVVLRCPLVPHSDTSSSSRSLLTWSKSDSSQLIPGDEPRMWVKDDTLWVLPAVQQDSGTYICTFRNASHCEQMSLELKVFKNTEASFPLVSYLQISALSSTGLLVCPDLKEFISSRTDGKIQWYKGSILLDKGNKKFLSAGDPTRLLISNTSMGDAGYYRCVMTFTYEGKEYNITRNIELRVKGITTEPIPVIISPLETIPASLGSRLIVPCKVFLGTGTSSNTIVWWMANSTFISVAYPRGRVTEGLHHQYSENDENYVEVSLIFDPVTKEDLNTDFKCVATNPRSFQSLHTTVKEVSSTFSWGIALAPLSLIILVVGAIWIRRRCKRQAGKTYGLTKLPTDNQDFPSSPNQIKEMK</sequence>
<evidence type="ECO:0000256" key="10">
    <source>
        <dbReference type="ARBA" id="ARBA00022989"/>
    </source>
</evidence>
<comment type="similarity">
    <text evidence="4">Belongs to the interleukin-1 receptor family.</text>
</comment>
<evidence type="ECO:0000259" key="26">
    <source>
        <dbReference type="PROSITE" id="PS50835"/>
    </source>
</evidence>
<evidence type="ECO:0000256" key="23">
    <source>
        <dbReference type="SAM" id="MobiDB-lite"/>
    </source>
</evidence>
<dbReference type="SUPFAM" id="SSF48726">
    <property type="entry name" value="Immunoglobulin"/>
    <property type="match status" value="3"/>
</dbReference>
<reference evidence="27" key="1">
    <citation type="submission" date="2024-01" db="EMBL/GenBank/DDBJ databases">
        <title>GRCr8: a new rat reference genome assembly contstructed from accurate long reads and long range scaffolding.</title>
        <authorList>
            <person name="Doris P.A."/>
            <person name="Kalbfleisch T."/>
            <person name="Li K."/>
            <person name="Howe K."/>
            <person name="Wood J."/>
        </authorList>
    </citation>
    <scope>NUCLEOTIDE SEQUENCE [LARGE SCALE GENOMIC DNA]</scope>
    <source>
        <strain evidence="27">Brown Norway</strain>
    </source>
</reference>
<dbReference type="PANTHER" id="PTHR11890:SF3">
    <property type="entry name" value="INTERLEUKIN-1 RECEPTOR TYPE 2"/>
    <property type="match status" value="1"/>
</dbReference>
<evidence type="ECO:0000256" key="4">
    <source>
        <dbReference type="ARBA" id="ARBA00009752"/>
    </source>
</evidence>
<evidence type="ECO:0000256" key="17">
    <source>
        <dbReference type="ARBA" id="ARBA00063913"/>
    </source>
</evidence>
<feature type="region of interest" description="Disordered" evidence="23">
    <location>
        <begin position="414"/>
        <end position="434"/>
    </location>
</feature>
<dbReference type="Bgee" id="ENSRNOG00000014378">
    <property type="expression patterns" value="Expressed in esophagus and 12 other cell types or tissues"/>
</dbReference>
<evidence type="ECO:0000256" key="5">
    <source>
        <dbReference type="ARBA" id="ARBA00022475"/>
    </source>
</evidence>
<gene>
    <name evidence="27 29" type="primary">Il1r2</name>
</gene>
<dbReference type="FunFam" id="2.60.40.10:FF:001027">
    <property type="entry name" value="Interleukin 1 receptor type 2"/>
    <property type="match status" value="1"/>
</dbReference>
<dbReference type="SMART" id="SM00409">
    <property type="entry name" value="IG"/>
    <property type="match status" value="3"/>
</dbReference>
<dbReference type="Gene3D" id="2.60.40.10">
    <property type="entry name" value="Immunoglobulins"/>
    <property type="match status" value="3"/>
</dbReference>
<evidence type="ECO:0000256" key="24">
    <source>
        <dbReference type="SAM" id="Phobius"/>
    </source>
</evidence>
<keyword evidence="9" id="KW-0677">Repeat</keyword>
<evidence type="ECO:0000256" key="21">
    <source>
        <dbReference type="ARBA" id="ARBA00079536"/>
    </source>
</evidence>
<dbReference type="PRINTS" id="PR01539">
    <property type="entry name" value="INTRLEUKN1R2"/>
</dbReference>
<keyword evidence="7 24" id="KW-0812">Transmembrane</keyword>
<keyword evidence="28" id="KW-1185">Reference proteome</keyword>
<accession>A0A0H2UHL7</accession>
<keyword evidence="14" id="KW-0325">Glycoprotein</keyword>